<gene>
    <name evidence="2" type="ORF">CH364_02740</name>
</gene>
<feature type="transmembrane region" description="Helical" evidence="1">
    <location>
        <begin position="400"/>
        <end position="420"/>
    </location>
</feature>
<organism evidence="2 3">
    <name type="scientific">Leptospira harrisiae</name>
    <dbReference type="NCBI Taxonomy" id="2023189"/>
    <lineage>
        <taxon>Bacteria</taxon>
        <taxon>Pseudomonadati</taxon>
        <taxon>Spirochaetota</taxon>
        <taxon>Spirochaetia</taxon>
        <taxon>Leptospirales</taxon>
        <taxon>Leptospiraceae</taxon>
        <taxon>Leptospira</taxon>
    </lineage>
</organism>
<dbReference type="RefSeq" id="WP_100742110.1">
    <property type="nucleotide sequence ID" value="NZ_NPDW01000001.1"/>
</dbReference>
<keyword evidence="3" id="KW-1185">Reference proteome</keyword>
<evidence type="ECO:0000256" key="1">
    <source>
        <dbReference type="SAM" id="Phobius"/>
    </source>
</evidence>
<dbReference type="OrthoDB" id="342233at2"/>
<keyword evidence="2" id="KW-0328">Glycosyltransferase</keyword>
<evidence type="ECO:0000313" key="3">
    <source>
        <dbReference type="Proteomes" id="UP000232145"/>
    </source>
</evidence>
<dbReference type="EMBL" id="NPDX01000001">
    <property type="protein sequence ID" value="PJZ85197.1"/>
    <property type="molecule type" value="Genomic_DNA"/>
</dbReference>
<feature type="transmembrane region" description="Helical" evidence="1">
    <location>
        <begin position="139"/>
        <end position="157"/>
    </location>
</feature>
<feature type="transmembrane region" description="Helical" evidence="1">
    <location>
        <begin position="34"/>
        <end position="52"/>
    </location>
</feature>
<feature type="transmembrane region" description="Helical" evidence="1">
    <location>
        <begin position="216"/>
        <end position="247"/>
    </location>
</feature>
<feature type="transmembrane region" description="Helical" evidence="1">
    <location>
        <begin position="315"/>
        <end position="336"/>
    </location>
</feature>
<feature type="transmembrane region" description="Helical" evidence="1">
    <location>
        <begin position="376"/>
        <end position="393"/>
    </location>
</feature>
<keyword evidence="1" id="KW-0812">Transmembrane</keyword>
<name>A0A2N0ALR7_9LEPT</name>
<reference evidence="2 3" key="1">
    <citation type="submission" date="2017-07" db="EMBL/GenBank/DDBJ databases">
        <title>Leptospira spp. isolated from tropical soils.</title>
        <authorList>
            <person name="Thibeaux R."/>
            <person name="Iraola G."/>
            <person name="Ferres I."/>
            <person name="Bierque E."/>
            <person name="Girault D."/>
            <person name="Soupe-Gilbert M.-E."/>
            <person name="Picardeau M."/>
            <person name="Goarant C."/>
        </authorList>
    </citation>
    <scope>NUCLEOTIDE SEQUENCE [LARGE SCALE GENOMIC DNA]</scope>
    <source>
        <strain evidence="2 3">FH2-B-A1</strain>
    </source>
</reference>
<evidence type="ECO:0000313" key="2">
    <source>
        <dbReference type="EMBL" id="PJZ85197.1"/>
    </source>
</evidence>
<feature type="transmembrane region" description="Helical" evidence="1">
    <location>
        <begin position="64"/>
        <end position="84"/>
    </location>
</feature>
<sequence>MKTAFLFFPYLFLLACQFLPTKPWFLPANSNVYKIIAIFFIFLQSLVLYGKTKDLRLFKMFESIRFSNWVFASMFFFCLVLFPIRNMDWGDGLLLLETNLLETKLFGFQFTLDEILETVIHSKVSNFLSYLGFSDDPRISYTFLSQLAGIVMIFGFLWTAKENKKTNSYSIFVLLSSGGILLNFGYTENYTLTTASHLILYIFVTKFSKNPKDNDVLLYGATALVAVSMLFHLVSGYLVLLLIYLWYFHSPKEKKINHLLVCSLIGFSILLPWFSYFLFLHDPSIDRNSTHLIHPPFYPKNRLVSLNHIKEILSVLYWNVSIASLFLLYQIIFYKLEWKNFIKKPESKATVVVIFAFFLHGFFHNPQLGFPADWDLMGFYWLPITFLAHQFWIQSKEIHLEWVPIFLFGTAIVIISAITLNQTDPKKELLWDVTKTTIQSYVVENKTYINNLSKDDKKFFAKGDFLFYKGQIITSQLCEFPEKSEIILEMSVHRINWKKGFENGSFQSKEVLSQFLVDATKTNIKYIKSLEANKICHPQL</sequence>
<dbReference type="AlphaFoldDB" id="A0A2N0ALR7"/>
<accession>A0A2N0ALR7</accession>
<keyword evidence="1" id="KW-0472">Membrane</keyword>
<feature type="transmembrane region" description="Helical" evidence="1">
    <location>
        <begin position="169"/>
        <end position="186"/>
    </location>
</feature>
<proteinExistence type="predicted"/>
<protein>
    <submittedName>
        <fullName evidence="2">Dolichyl-phosphate-mannose--protein mannosyltransferase</fullName>
    </submittedName>
</protein>
<feature type="transmembrane region" description="Helical" evidence="1">
    <location>
        <begin position="348"/>
        <end position="364"/>
    </location>
</feature>
<dbReference type="GO" id="GO:0016757">
    <property type="term" value="F:glycosyltransferase activity"/>
    <property type="evidence" value="ECO:0007669"/>
    <property type="project" value="UniProtKB-KW"/>
</dbReference>
<keyword evidence="1" id="KW-1133">Transmembrane helix</keyword>
<keyword evidence="2" id="KW-0808">Transferase</keyword>
<feature type="transmembrane region" description="Helical" evidence="1">
    <location>
        <begin position="259"/>
        <end position="279"/>
    </location>
</feature>
<dbReference type="Proteomes" id="UP000232145">
    <property type="component" value="Unassembled WGS sequence"/>
</dbReference>
<comment type="caution">
    <text evidence="2">The sequence shown here is derived from an EMBL/GenBank/DDBJ whole genome shotgun (WGS) entry which is preliminary data.</text>
</comment>
<dbReference type="PROSITE" id="PS51257">
    <property type="entry name" value="PROKAR_LIPOPROTEIN"/>
    <property type="match status" value="1"/>
</dbReference>